<evidence type="ECO:0000313" key="5">
    <source>
        <dbReference type="Proteomes" id="UP000464178"/>
    </source>
</evidence>
<feature type="region of interest" description="Disordered" evidence="2">
    <location>
        <begin position="108"/>
        <end position="148"/>
    </location>
</feature>
<dbReference type="AlphaFoldDB" id="A0A6P2D2B6"/>
<reference evidence="4 5" key="1">
    <citation type="submission" date="2019-05" db="EMBL/GenBank/DDBJ databases">
        <authorList>
            <consortium name="Science for Life Laboratories"/>
        </authorList>
    </citation>
    <scope>NUCLEOTIDE SEQUENCE [LARGE SCALE GENOMIC DNA]</scope>
    <source>
        <strain evidence="4">Soil9</strain>
    </source>
</reference>
<protein>
    <submittedName>
        <fullName evidence="4">Uncharacterized protein</fullName>
    </submittedName>
</protein>
<evidence type="ECO:0000256" key="3">
    <source>
        <dbReference type="SAM" id="SignalP"/>
    </source>
</evidence>
<evidence type="ECO:0000256" key="1">
    <source>
        <dbReference type="SAM" id="Coils"/>
    </source>
</evidence>
<accession>A0A6P2D2B6</accession>
<keyword evidence="3" id="KW-0732">Signal</keyword>
<name>A0A6P2D2B6_9BACT</name>
<dbReference type="KEGG" id="gms:SOIL9_30080"/>
<feature type="coiled-coil region" evidence="1">
    <location>
        <begin position="66"/>
        <end position="93"/>
    </location>
</feature>
<sequence>MKRRYLIAASVALLTVVGVTIAQQPPATRPSTNLTLPKPAAIERPPSDGVLLSIPLPEPKPEELPIEQLLEAVKNLRAQKAELEKREQAFMKVLTKKTNKVKEEIDGLNGTVTPVAPPAPVVPTTPSYNSSGIVPTVDQPTAPKVARQ</sequence>
<evidence type="ECO:0000313" key="4">
    <source>
        <dbReference type="EMBL" id="VTR94706.1"/>
    </source>
</evidence>
<proteinExistence type="predicted"/>
<feature type="region of interest" description="Disordered" evidence="2">
    <location>
        <begin position="26"/>
        <end position="49"/>
    </location>
</feature>
<keyword evidence="5" id="KW-1185">Reference proteome</keyword>
<feature type="signal peptide" evidence="3">
    <location>
        <begin position="1"/>
        <end position="22"/>
    </location>
</feature>
<dbReference type="Proteomes" id="UP000464178">
    <property type="component" value="Chromosome"/>
</dbReference>
<feature type="compositionally biased region" description="Polar residues" evidence="2">
    <location>
        <begin position="26"/>
        <end position="35"/>
    </location>
</feature>
<dbReference type="RefSeq" id="WP_162669204.1">
    <property type="nucleotide sequence ID" value="NZ_LR593886.1"/>
</dbReference>
<feature type="chain" id="PRO_5026852350" evidence="3">
    <location>
        <begin position="23"/>
        <end position="148"/>
    </location>
</feature>
<gene>
    <name evidence="4" type="ORF">SOIL9_30080</name>
</gene>
<dbReference type="EMBL" id="LR593886">
    <property type="protein sequence ID" value="VTR94706.1"/>
    <property type="molecule type" value="Genomic_DNA"/>
</dbReference>
<evidence type="ECO:0000256" key="2">
    <source>
        <dbReference type="SAM" id="MobiDB-lite"/>
    </source>
</evidence>
<keyword evidence="1" id="KW-0175">Coiled coil</keyword>
<organism evidence="4 5">
    <name type="scientific">Gemmata massiliana</name>
    <dbReference type="NCBI Taxonomy" id="1210884"/>
    <lineage>
        <taxon>Bacteria</taxon>
        <taxon>Pseudomonadati</taxon>
        <taxon>Planctomycetota</taxon>
        <taxon>Planctomycetia</taxon>
        <taxon>Gemmatales</taxon>
        <taxon>Gemmataceae</taxon>
        <taxon>Gemmata</taxon>
    </lineage>
</organism>